<dbReference type="STRING" id="1450537.A0A395IEF0"/>
<accession>A0A395IEF0</accession>
<dbReference type="VEuPathDB" id="FungiDB:BO97DRAFT_456195"/>
<dbReference type="AlphaFoldDB" id="A0A395IEF0"/>
<sequence length="393" mass="45701">MYSRRLNLVVNPMISRNYLLRLPTEMIQYIAYLLPKDIDVVHFSLCCSLLAALILPAQSSVWCARFGDTYDFYEEHSSAELRVEYQTRAIVLSQEINFKFDQTEAETLWLEVLRDMLLESYSCSKLSESIPKTFQRLRDVLRQCDFLRRPISGYGLRKRTRPSDLFCGVQLRSASLALETFMSFRYLRSDYNVGVAYAFDAGAAIPFVDIRKLDLESILHTRNFWLRHLLNPDEATFYTPFASSQPCYRPRAWENLVIKNSRLAHNCLRLEPGGGPLNWPPLFEAIIPTQGQDTNRIYYRGMQVTHGSFDNTLYLARGFVESIHVPQGGFPDWCRICFILYRSNYVKLTNLPVTTSAKSAGYEDRWFVEEWPPLDISMDFECMVTKESYFLVE</sequence>
<proteinExistence type="predicted"/>
<dbReference type="EMBL" id="KZ824269">
    <property type="protein sequence ID" value="RAL16544.1"/>
    <property type="molecule type" value="Genomic_DNA"/>
</dbReference>
<dbReference type="Proteomes" id="UP000248961">
    <property type="component" value="Unassembled WGS sequence"/>
</dbReference>
<dbReference type="OrthoDB" id="6339427at2759"/>
<name>A0A395IEF0_ASPHC</name>
<protein>
    <submittedName>
        <fullName evidence="1">Uncharacterized protein</fullName>
    </submittedName>
</protein>
<dbReference type="RefSeq" id="XP_025555698.1">
    <property type="nucleotide sequence ID" value="XM_025699154.1"/>
</dbReference>
<organism evidence="1 2">
    <name type="scientific">Aspergillus homomorphus (strain CBS 101889)</name>
    <dbReference type="NCBI Taxonomy" id="1450537"/>
    <lineage>
        <taxon>Eukaryota</taxon>
        <taxon>Fungi</taxon>
        <taxon>Dikarya</taxon>
        <taxon>Ascomycota</taxon>
        <taxon>Pezizomycotina</taxon>
        <taxon>Eurotiomycetes</taxon>
        <taxon>Eurotiomycetidae</taxon>
        <taxon>Eurotiales</taxon>
        <taxon>Aspergillaceae</taxon>
        <taxon>Aspergillus</taxon>
        <taxon>Aspergillus subgen. Circumdati</taxon>
    </lineage>
</organism>
<evidence type="ECO:0000313" key="2">
    <source>
        <dbReference type="Proteomes" id="UP000248961"/>
    </source>
</evidence>
<reference evidence="1 2" key="1">
    <citation type="submission" date="2018-02" db="EMBL/GenBank/DDBJ databases">
        <title>The genomes of Aspergillus section Nigri reveals drivers in fungal speciation.</title>
        <authorList>
            <consortium name="DOE Joint Genome Institute"/>
            <person name="Vesth T.C."/>
            <person name="Nybo J."/>
            <person name="Theobald S."/>
            <person name="Brandl J."/>
            <person name="Frisvad J.C."/>
            <person name="Nielsen K.F."/>
            <person name="Lyhne E.K."/>
            <person name="Kogle M.E."/>
            <person name="Kuo A."/>
            <person name="Riley R."/>
            <person name="Clum A."/>
            <person name="Nolan M."/>
            <person name="Lipzen A."/>
            <person name="Salamov A."/>
            <person name="Henrissat B."/>
            <person name="Wiebenga A."/>
            <person name="De vries R.P."/>
            <person name="Grigoriev I.V."/>
            <person name="Mortensen U.H."/>
            <person name="Andersen M.R."/>
            <person name="Baker S.E."/>
        </authorList>
    </citation>
    <scope>NUCLEOTIDE SEQUENCE [LARGE SCALE GENOMIC DNA]</scope>
    <source>
        <strain evidence="1 2">CBS 101889</strain>
    </source>
</reference>
<gene>
    <name evidence="1" type="ORF">BO97DRAFT_456195</name>
</gene>
<evidence type="ECO:0000313" key="1">
    <source>
        <dbReference type="EMBL" id="RAL16544.1"/>
    </source>
</evidence>
<keyword evidence="2" id="KW-1185">Reference proteome</keyword>
<dbReference type="GeneID" id="37203443"/>